<name>A0A9P4ISV4_9PEZI</name>
<dbReference type="AlphaFoldDB" id="A0A9P4ISV4"/>
<evidence type="ECO:0000256" key="3">
    <source>
        <dbReference type="ARBA" id="ARBA00023242"/>
    </source>
</evidence>
<dbReference type="PROSITE" id="PS00463">
    <property type="entry name" value="ZN2_CY6_FUNGAL_1"/>
    <property type="match status" value="1"/>
</dbReference>
<keyword evidence="6" id="KW-1185">Reference proteome</keyword>
<evidence type="ECO:0000313" key="5">
    <source>
        <dbReference type="EMBL" id="KAF2103636.1"/>
    </source>
</evidence>
<dbReference type="PANTHER" id="PTHR47840:SF1">
    <property type="entry name" value="ZN(II)2CYS6 TRANSCRIPTION FACTOR (EUROFUNG)"/>
    <property type="match status" value="1"/>
</dbReference>
<dbReference type="InterPro" id="IPR036864">
    <property type="entry name" value="Zn2-C6_fun-type_DNA-bd_sf"/>
</dbReference>
<dbReference type="SUPFAM" id="SSF57701">
    <property type="entry name" value="Zn2/Cys6 DNA-binding domain"/>
    <property type="match status" value="1"/>
</dbReference>
<evidence type="ECO:0000259" key="4">
    <source>
        <dbReference type="PROSITE" id="PS50048"/>
    </source>
</evidence>
<comment type="caution">
    <text evidence="5">The sequence shown here is derived from an EMBL/GenBank/DDBJ whole genome shotgun (WGS) entry which is preliminary data.</text>
</comment>
<reference evidence="5" key="1">
    <citation type="journal article" date="2020" name="Stud. Mycol.">
        <title>101 Dothideomycetes genomes: a test case for predicting lifestyles and emergence of pathogens.</title>
        <authorList>
            <person name="Haridas S."/>
            <person name="Albert R."/>
            <person name="Binder M."/>
            <person name="Bloem J."/>
            <person name="Labutti K."/>
            <person name="Salamov A."/>
            <person name="Andreopoulos B."/>
            <person name="Baker S."/>
            <person name="Barry K."/>
            <person name="Bills G."/>
            <person name="Bluhm B."/>
            <person name="Cannon C."/>
            <person name="Castanera R."/>
            <person name="Culley D."/>
            <person name="Daum C."/>
            <person name="Ezra D."/>
            <person name="Gonzalez J."/>
            <person name="Henrissat B."/>
            <person name="Kuo A."/>
            <person name="Liang C."/>
            <person name="Lipzen A."/>
            <person name="Lutzoni F."/>
            <person name="Magnuson J."/>
            <person name="Mondo S."/>
            <person name="Nolan M."/>
            <person name="Ohm R."/>
            <person name="Pangilinan J."/>
            <person name="Park H.-J."/>
            <person name="Ramirez L."/>
            <person name="Alfaro M."/>
            <person name="Sun H."/>
            <person name="Tritt A."/>
            <person name="Yoshinaga Y."/>
            <person name="Zwiers L.-H."/>
            <person name="Turgeon B."/>
            <person name="Goodwin S."/>
            <person name="Spatafora J."/>
            <person name="Crous P."/>
            <person name="Grigoriev I."/>
        </authorList>
    </citation>
    <scope>NUCLEOTIDE SEQUENCE</scope>
    <source>
        <strain evidence="5">CBS 133067</strain>
    </source>
</reference>
<keyword evidence="1" id="KW-0805">Transcription regulation</keyword>
<feature type="domain" description="Zn(2)-C6 fungal-type" evidence="4">
    <location>
        <begin position="31"/>
        <end position="63"/>
    </location>
</feature>
<dbReference type="SMART" id="SM00066">
    <property type="entry name" value="GAL4"/>
    <property type="match status" value="1"/>
</dbReference>
<gene>
    <name evidence="5" type="ORF">NA57DRAFT_31251</name>
</gene>
<dbReference type="PROSITE" id="PS50048">
    <property type="entry name" value="ZN2_CY6_FUNGAL_2"/>
    <property type="match status" value="1"/>
</dbReference>
<keyword evidence="3" id="KW-0539">Nucleus</keyword>
<dbReference type="PANTHER" id="PTHR47840">
    <property type="entry name" value="ZN(II)2CYS6 TRANSCRIPTION FACTOR (EUROFUNG)-RELATED"/>
    <property type="match status" value="1"/>
</dbReference>
<protein>
    <recommendedName>
        <fullName evidence="4">Zn(2)-C6 fungal-type domain-containing protein</fullName>
    </recommendedName>
</protein>
<evidence type="ECO:0000256" key="2">
    <source>
        <dbReference type="ARBA" id="ARBA00023163"/>
    </source>
</evidence>
<dbReference type="CDD" id="cd12148">
    <property type="entry name" value="fungal_TF_MHR"/>
    <property type="match status" value="1"/>
</dbReference>
<dbReference type="Gene3D" id="4.10.240.10">
    <property type="entry name" value="Zn(2)-C6 fungal-type DNA-binding domain"/>
    <property type="match status" value="1"/>
</dbReference>
<dbReference type="InterPro" id="IPR001138">
    <property type="entry name" value="Zn2Cys6_DnaBD"/>
</dbReference>
<dbReference type="Pfam" id="PF00172">
    <property type="entry name" value="Zn_clus"/>
    <property type="match status" value="1"/>
</dbReference>
<dbReference type="EMBL" id="ML978121">
    <property type="protein sequence ID" value="KAF2103636.1"/>
    <property type="molecule type" value="Genomic_DNA"/>
</dbReference>
<dbReference type="GO" id="GO:0008270">
    <property type="term" value="F:zinc ion binding"/>
    <property type="evidence" value="ECO:0007669"/>
    <property type="project" value="InterPro"/>
</dbReference>
<organism evidence="5 6">
    <name type="scientific">Rhizodiscina lignyota</name>
    <dbReference type="NCBI Taxonomy" id="1504668"/>
    <lineage>
        <taxon>Eukaryota</taxon>
        <taxon>Fungi</taxon>
        <taxon>Dikarya</taxon>
        <taxon>Ascomycota</taxon>
        <taxon>Pezizomycotina</taxon>
        <taxon>Dothideomycetes</taxon>
        <taxon>Pleosporomycetidae</taxon>
        <taxon>Aulographales</taxon>
        <taxon>Rhizodiscinaceae</taxon>
        <taxon>Rhizodiscina</taxon>
    </lineage>
</organism>
<evidence type="ECO:0000313" key="6">
    <source>
        <dbReference type="Proteomes" id="UP000799772"/>
    </source>
</evidence>
<accession>A0A9P4ISV4</accession>
<dbReference type="GO" id="GO:0000981">
    <property type="term" value="F:DNA-binding transcription factor activity, RNA polymerase II-specific"/>
    <property type="evidence" value="ECO:0007669"/>
    <property type="project" value="InterPro"/>
</dbReference>
<evidence type="ECO:0000256" key="1">
    <source>
        <dbReference type="ARBA" id="ARBA00023015"/>
    </source>
</evidence>
<dbReference type="OrthoDB" id="5392779at2759"/>
<proteinExistence type="predicted"/>
<sequence length="609" mass="68977">MSLNPSPQRTPCAITKTPTTKQHKIRKGTFSCWECKHRKVRCEFKLPCSSACVSCQRRGLSCVGQEFADNVEGGYEDVGRRLDHVEALFEQLVQQRSAGQTPRTRTAEEDEICGAIRPIPPGPGSLSSYLHNILPDPSIVALIMRRGNFFRQPFQVIRPPLKMLPSSLTDVEKLVQFREPPHQNSHPVYLASKLLQLAICLQQLDMMPCELADLQLNEPPRHLAKRYLDVASRHVTSQELMVQSLDGLETLMLEGVYHAYVGNPRSAWLIFRRAIGIGHLIGLPNLAKRTSRLSLIWFRLIYSDRFLSMMLALPCSVADFSLEAETSTERLERLHVMIIGRIITRNICMQRRLHGDGREESWYDDYKETQEIDYDLKRAARSLPSSWWVLPTLSEVDADGNTAEKTTRLLTQIHQHYLLIVLHQPYLVEKGHSRPTSYDAVSSPFQSVEYTYSKLAVLGASREVLSRILEFRKFHHIPSYCGLDSKAIAASMTLLIAHIEGHRLGRMNVLEHQRSYDLGIIESTVSSMEGTHVTNSSAQILRKLMTIEAVAADGTDYVIWVEYGATGNETHNITTDEHSLRLPMPYFGTIHIERQTEATSQEVGPGTRL</sequence>
<keyword evidence="2" id="KW-0804">Transcription</keyword>
<dbReference type="Proteomes" id="UP000799772">
    <property type="component" value="Unassembled WGS sequence"/>
</dbReference>